<feature type="compositionally biased region" description="Basic and acidic residues" evidence="1">
    <location>
        <begin position="68"/>
        <end position="97"/>
    </location>
</feature>
<keyword evidence="4" id="KW-1185">Reference proteome</keyword>
<reference evidence="3 4" key="1">
    <citation type="submission" date="2023-02" db="EMBL/GenBank/DDBJ databases">
        <title>Genome Sequence of L. cardiaca H63T.</title>
        <authorList>
            <person name="Lopez A.E."/>
            <person name="Cianciotto N.P."/>
        </authorList>
    </citation>
    <scope>NUCLEOTIDE SEQUENCE [LARGE SCALE GENOMIC DNA]</scope>
    <source>
        <strain evidence="3 4">H63</strain>
    </source>
</reference>
<organism evidence="3 4">
    <name type="scientific">Legionella cardiaca</name>
    <dbReference type="NCBI Taxonomy" id="1071983"/>
    <lineage>
        <taxon>Bacteria</taxon>
        <taxon>Pseudomonadati</taxon>
        <taxon>Pseudomonadota</taxon>
        <taxon>Gammaproteobacteria</taxon>
        <taxon>Legionellales</taxon>
        <taxon>Legionellaceae</taxon>
        <taxon>Legionella</taxon>
    </lineage>
</organism>
<evidence type="ECO:0000256" key="2">
    <source>
        <dbReference type="SAM" id="SignalP"/>
    </source>
</evidence>
<feature type="region of interest" description="Disordered" evidence="1">
    <location>
        <begin position="55"/>
        <end position="97"/>
    </location>
</feature>
<sequence>MKQKVLIMAMAAISGPLFAAENNAELQKQIQLLQAQTKALQAQLDGLQKQLVSQSKRAPSAPRQVAQEQKKAPEKATRQIVKTETKENKRTKSKKDPVKFHNAPVQLHVVDGDPNSSSFYPTALVADGQVVTYIAGTPVVTSPYTGDRPAFDGSDYIVNISSINRDIRLMEQRRRVYGVYESMGYPVPTMPIIALSGKIEPVGDVTRPFNGDTTGDINLSSSELDVTALINDKVEGFMSIAFDDAPPVLGGPRVENSTFYLNQGFVNIGNLDITPYYFTGGQLYVPFGRYSSAMVSSPLTLRLARTKSRPFILGYKSQTDSGPFAAVYGFKSDTTDGHSGVGGLNVGYTIKTEKTRGEIGASYLSNIADSAGMQNTGSAPGTTFGGFGSTTNGSEHIHKVSGIGAHGTLSIDRYNFTAEWVSAAATFNPLDLSFNGQGARPQAGQLEAGVTFMAFSKPASLAVGYQWTRQALALNLPERRVAGVFNISIWKDTVESLEYRHDIDYKADQFANGAAPAGVVNQNTVGTNKTSDAVVAQIGVYF</sequence>
<evidence type="ECO:0000313" key="3">
    <source>
        <dbReference type="EMBL" id="WED43025.1"/>
    </source>
</evidence>
<keyword evidence="2" id="KW-0732">Signal</keyword>
<dbReference type="RefSeq" id="WP_275088839.1">
    <property type="nucleotide sequence ID" value="NZ_CP119078.1"/>
</dbReference>
<dbReference type="Proteomes" id="UP001222087">
    <property type="component" value="Chromosome"/>
</dbReference>
<feature type="chain" id="PRO_5046566049" evidence="2">
    <location>
        <begin position="20"/>
        <end position="542"/>
    </location>
</feature>
<evidence type="ECO:0000313" key="4">
    <source>
        <dbReference type="Proteomes" id="UP001222087"/>
    </source>
</evidence>
<gene>
    <name evidence="3" type="ORF">PXX05_14170</name>
</gene>
<feature type="signal peptide" evidence="2">
    <location>
        <begin position="1"/>
        <end position="19"/>
    </location>
</feature>
<name>A0ABY8AQR1_9GAMM</name>
<evidence type="ECO:0000256" key="1">
    <source>
        <dbReference type="SAM" id="MobiDB-lite"/>
    </source>
</evidence>
<accession>A0ABY8AQR1</accession>
<dbReference type="NCBIfam" id="NF033652">
    <property type="entry name" value="LbtU_sider_porin"/>
    <property type="match status" value="1"/>
</dbReference>
<protein>
    <submittedName>
        <fullName evidence="3">LbtU family siderophore porin</fullName>
    </submittedName>
</protein>
<proteinExistence type="predicted"/>
<dbReference type="EMBL" id="CP119078">
    <property type="protein sequence ID" value="WED43025.1"/>
    <property type="molecule type" value="Genomic_DNA"/>
</dbReference>